<comment type="caution">
    <text evidence="2">The sequence shown here is derived from an EMBL/GenBank/DDBJ whole genome shotgun (WGS) entry which is preliminary data.</text>
</comment>
<reference evidence="2" key="1">
    <citation type="submission" date="2020-08" db="EMBL/GenBank/DDBJ databases">
        <authorList>
            <person name="Liu C."/>
            <person name="Sun Q."/>
        </authorList>
    </citation>
    <scope>NUCLEOTIDE SEQUENCE</scope>
    <source>
        <strain evidence="2">NSJ-65</strain>
    </source>
</reference>
<evidence type="ECO:0000313" key="3">
    <source>
        <dbReference type="Proteomes" id="UP000597668"/>
    </source>
</evidence>
<feature type="transmembrane region" description="Helical" evidence="1">
    <location>
        <begin position="105"/>
        <end position="126"/>
    </location>
</feature>
<proteinExistence type="predicted"/>
<dbReference type="AlphaFoldDB" id="A0A8J6LVD8"/>
<sequence length="185" mass="20311">MTPRRQNRASARVALGGSMGALSLLLLFLSGVFPFATYALPAAAGVALMPVVVEIGYRWALAVYGGISILGLLFAPDKEAALLFVFFLGYYPIIKARIERLSSRLLQWLCKLGLLNVAIALVYFIMVRLLGLTAVIEEFGQMGTGLIAGLWVLANVTGVVYDIALTRVISMYVHWFRPRFLKRLG</sequence>
<accession>A0A8J6LVD8</accession>
<dbReference type="EMBL" id="JACOGI010000001">
    <property type="protein sequence ID" value="MBC3516300.1"/>
    <property type="molecule type" value="Genomic_DNA"/>
</dbReference>
<evidence type="ECO:0000313" key="2">
    <source>
        <dbReference type="EMBL" id="MBC3516300.1"/>
    </source>
</evidence>
<keyword evidence="1" id="KW-0812">Transmembrane</keyword>
<keyword evidence="1" id="KW-0472">Membrane</keyword>
<feature type="transmembrane region" description="Helical" evidence="1">
    <location>
        <begin position="146"/>
        <end position="173"/>
    </location>
</feature>
<dbReference type="OrthoDB" id="1861475at2"/>
<name>A0A8J6LVD8_9FIRM</name>
<organism evidence="2 3">
    <name type="scientific">Neobittarella massiliensis</name>
    <name type="common">ex Bilen et al. 2018</name>
    <dbReference type="NCBI Taxonomy" id="2041842"/>
    <lineage>
        <taxon>Bacteria</taxon>
        <taxon>Bacillati</taxon>
        <taxon>Bacillota</taxon>
        <taxon>Clostridia</taxon>
        <taxon>Eubacteriales</taxon>
        <taxon>Oscillospiraceae</taxon>
        <taxon>Neobittarella (ex Bilen et al. 2018)</taxon>
    </lineage>
</organism>
<keyword evidence="1" id="KW-1133">Transmembrane helix</keyword>
<feature type="transmembrane region" description="Helical" evidence="1">
    <location>
        <begin position="59"/>
        <end position="75"/>
    </location>
</feature>
<gene>
    <name evidence="2" type="ORF">H8K20_07815</name>
</gene>
<evidence type="ECO:0000256" key="1">
    <source>
        <dbReference type="SAM" id="Phobius"/>
    </source>
</evidence>
<feature type="transmembrane region" description="Helical" evidence="1">
    <location>
        <begin position="12"/>
        <end position="29"/>
    </location>
</feature>
<protein>
    <submittedName>
        <fullName evidence="2">Uncharacterized protein</fullName>
    </submittedName>
</protein>
<dbReference type="RefSeq" id="WP_105204765.1">
    <property type="nucleotide sequence ID" value="NZ_JACOGI010000001.1"/>
</dbReference>
<keyword evidence="3" id="KW-1185">Reference proteome</keyword>
<dbReference type="Proteomes" id="UP000597668">
    <property type="component" value="Unassembled WGS sequence"/>
</dbReference>